<dbReference type="InterPro" id="IPR002155">
    <property type="entry name" value="Thiolase"/>
</dbReference>
<dbReference type="GO" id="GO:0003988">
    <property type="term" value="F:acetyl-CoA C-acyltransferase activity"/>
    <property type="evidence" value="ECO:0007669"/>
    <property type="project" value="UniProtKB-ARBA"/>
</dbReference>
<dbReference type="CDD" id="cd00829">
    <property type="entry name" value="SCP-x_thiolase"/>
    <property type="match status" value="1"/>
</dbReference>
<protein>
    <submittedName>
        <fullName evidence="3">Thiolase</fullName>
    </submittedName>
</protein>
<evidence type="ECO:0000259" key="1">
    <source>
        <dbReference type="Pfam" id="PF00108"/>
    </source>
</evidence>
<dbReference type="Pfam" id="PF22691">
    <property type="entry name" value="Thiolase_C_1"/>
    <property type="match status" value="1"/>
</dbReference>
<dbReference type="RefSeq" id="WP_065503220.1">
    <property type="nucleotide sequence ID" value="NZ_AP018112.1"/>
</dbReference>
<dbReference type="PANTHER" id="PTHR42870">
    <property type="entry name" value="ACETYL-COA C-ACETYLTRANSFERASE"/>
    <property type="match status" value="1"/>
</dbReference>
<evidence type="ECO:0000259" key="2">
    <source>
        <dbReference type="Pfam" id="PF22691"/>
    </source>
</evidence>
<name>A0A1Y1BTK8_9BURK</name>
<dbReference type="InterPro" id="IPR020616">
    <property type="entry name" value="Thiolase_N"/>
</dbReference>
<dbReference type="AlphaFoldDB" id="A0A1Y1BTK8"/>
<dbReference type="PIRSF" id="PIRSF000429">
    <property type="entry name" value="Ac-CoA_Ac_transf"/>
    <property type="match status" value="1"/>
</dbReference>
<dbReference type="PANTHER" id="PTHR42870:SF1">
    <property type="entry name" value="NON-SPECIFIC LIPID-TRANSFER PROTEIN-LIKE 2"/>
    <property type="match status" value="1"/>
</dbReference>
<dbReference type="Gene3D" id="3.40.47.10">
    <property type="match status" value="1"/>
</dbReference>
<feature type="domain" description="Thiolase N-terminal" evidence="1">
    <location>
        <begin position="5"/>
        <end position="209"/>
    </location>
</feature>
<dbReference type="InterPro" id="IPR016039">
    <property type="entry name" value="Thiolase-like"/>
</dbReference>
<organism evidence="3 4">
    <name type="scientific">Burkholderia stabilis</name>
    <dbReference type="NCBI Taxonomy" id="95485"/>
    <lineage>
        <taxon>Bacteria</taxon>
        <taxon>Pseudomonadati</taxon>
        <taxon>Pseudomonadota</taxon>
        <taxon>Betaproteobacteria</taxon>
        <taxon>Burkholderiales</taxon>
        <taxon>Burkholderiaceae</taxon>
        <taxon>Burkholderia</taxon>
        <taxon>Burkholderia cepacia complex</taxon>
    </lineage>
</organism>
<evidence type="ECO:0000313" key="3">
    <source>
        <dbReference type="EMBL" id="BAX63121.1"/>
    </source>
</evidence>
<gene>
    <name evidence="3" type="ORF">BSFP_059890</name>
</gene>
<dbReference type="SUPFAM" id="SSF53901">
    <property type="entry name" value="Thiolase-like"/>
    <property type="match status" value="2"/>
</dbReference>
<proteinExistence type="predicted"/>
<evidence type="ECO:0000313" key="4">
    <source>
        <dbReference type="Proteomes" id="UP000218432"/>
    </source>
</evidence>
<dbReference type="Pfam" id="PF00108">
    <property type="entry name" value="Thiolase_N"/>
    <property type="match status" value="1"/>
</dbReference>
<dbReference type="InterPro" id="IPR055140">
    <property type="entry name" value="Thiolase_C_2"/>
</dbReference>
<feature type="domain" description="Thiolase C-terminal" evidence="2">
    <location>
        <begin position="284"/>
        <end position="398"/>
    </location>
</feature>
<dbReference type="Proteomes" id="UP000218432">
    <property type="component" value="Chromosome 2"/>
</dbReference>
<reference evidence="3 4" key="1">
    <citation type="journal article" date="2017" name="Genome Announc.">
        <title>Complete Genome Sequence of Burkholderia stabilis FERMP-21014.</title>
        <authorList>
            <person name="Konishi K."/>
            <person name="Kumagai T."/>
            <person name="Sakasegawa S."/>
            <person name="Tamura T."/>
        </authorList>
    </citation>
    <scope>NUCLEOTIDE SEQUENCE [LARGE SCALE GENOMIC DNA]</scope>
    <source>
        <strain evidence="3 4">FERMP-21014</strain>
    </source>
</reference>
<sequence>MSNIYIAGIAMTVFGRHLDRSLDDLAREALQRALRDAGCHADAIRAAFYAGITNGALQGQLSIPGQVVFSKIGLEGIPVFNVENACASGSTAVHLAVRQLQSGACDVALALGAEKMNVADKAKSFALFEAGWDVSRIDENFATLAQLGEGIEPPPGSESDRPYSRFMKIYAALCRHHMRTYGTTQRQIAAVSAKNHGHSVHNPYSQFRQPFTIDEVLAAPPITYPITLPMCAPLSDGAAAAILCTDEGLARIGADRSRCIRIAASVLRSFTRRRIDEPHKHIGRLAALQAYEQAGVGPEDMDVAEVHDASAMGEIIQAENLGFVPFGEGGPAAERGEFTLGGRIPINTSGGLESKGHPLGATGIGQLYELVTQLRGEAGGRQVQGARHAIQENGGGLQGVEEAALAIHILSRD</sequence>
<accession>A0A1Y1BTK8</accession>
<dbReference type="EMBL" id="AP018112">
    <property type="protein sequence ID" value="BAX63121.1"/>
    <property type="molecule type" value="Genomic_DNA"/>
</dbReference>